<dbReference type="InterPro" id="IPR002016">
    <property type="entry name" value="Haem_peroxidase"/>
</dbReference>
<dbReference type="FunFam" id="1.10.520.10:FF:000009">
    <property type="entry name" value="Peroxidase"/>
    <property type="match status" value="1"/>
</dbReference>
<dbReference type="InterPro" id="IPR019794">
    <property type="entry name" value="Peroxidases_AS"/>
</dbReference>
<keyword evidence="14" id="KW-0964">Secreted</keyword>
<keyword evidence="7 11" id="KW-0408">Iron</keyword>
<dbReference type="OrthoDB" id="2114378at2759"/>
<dbReference type="Gene3D" id="1.10.420.10">
    <property type="entry name" value="Peroxidase, domain 2"/>
    <property type="match status" value="1"/>
</dbReference>
<feature type="binding site" evidence="11">
    <location>
        <position position="282"/>
    </location>
    <ligand>
        <name>Ca(2+)</name>
        <dbReference type="ChEBI" id="CHEBI:29108"/>
        <label>2</label>
    </ligand>
</feature>
<feature type="site" description="Transition state stabilizer" evidence="12">
    <location>
        <position position="149"/>
    </location>
</feature>
<gene>
    <name evidence="16" type="ORF">KC19_4G042000</name>
</gene>
<feature type="disulfide bond" evidence="13">
    <location>
        <begin position="155"/>
        <end position="160"/>
    </location>
</feature>
<feature type="binding site" description="axial binding residue" evidence="11">
    <location>
        <position position="281"/>
    </location>
    <ligand>
        <name>heme b</name>
        <dbReference type="ChEBI" id="CHEBI:60344"/>
    </ligand>
    <ligandPart>
        <name>Fe</name>
        <dbReference type="ChEBI" id="CHEBI:18248"/>
    </ligandPart>
</feature>
<feature type="binding site" evidence="11">
    <location>
        <position position="332"/>
    </location>
    <ligand>
        <name>Ca(2+)</name>
        <dbReference type="ChEBI" id="CHEBI:29108"/>
        <label>2</label>
    </ligand>
</feature>
<dbReference type="GO" id="GO:0140825">
    <property type="term" value="F:lactoperoxidase activity"/>
    <property type="evidence" value="ECO:0007669"/>
    <property type="project" value="UniProtKB-EC"/>
</dbReference>
<dbReference type="GO" id="GO:0006979">
    <property type="term" value="P:response to oxidative stress"/>
    <property type="evidence" value="ECO:0007669"/>
    <property type="project" value="UniProtKB-UniRule"/>
</dbReference>
<dbReference type="Proteomes" id="UP000822688">
    <property type="component" value="Chromosome 4"/>
</dbReference>
<dbReference type="Pfam" id="PF00141">
    <property type="entry name" value="peroxidase"/>
    <property type="match status" value="1"/>
</dbReference>
<keyword evidence="14" id="KW-0376">Hydrogen peroxide</keyword>
<feature type="disulfide bond" evidence="13">
    <location>
        <begin position="288"/>
        <end position="313"/>
    </location>
</feature>
<protein>
    <recommendedName>
        <fullName evidence="14">Peroxidase</fullName>
        <ecNumber evidence="14">1.11.1.7</ecNumber>
    </recommendedName>
</protein>
<dbReference type="PANTHER" id="PTHR31388">
    <property type="entry name" value="PEROXIDASE 72-RELATED"/>
    <property type="match status" value="1"/>
</dbReference>
<dbReference type="EMBL" id="CM026424">
    <property type="protein sequence ID" value="KAG0578681.1"/>
    <property type="molecule type" value="Genomic_DNA"/>
</dbReference>
<feature type="disulfide bond" evidence="13">
    <location>
        <begin position="122"/>
        <end position="202"/>
    </location>
</feature>
<dbReference type="AlphaFoldDB" id="A0A8T0I7M0"/>
<accession>A0A8T0I7M0</accession>
<evidence type="ECO:0000256" key="8">
    <source>
        <dbReference type="ARBA" id="ARBA00023157"/>
    </source>
</evidence>
<dbReference type="InterPro" id="IPR010255">
    <property type="entry name" value="Haem_peroxidase_sf"/>
</dbReference>
<reference evidence="16" key="1">
    <citation type="submission" date="2020-06" db="EMBL/GenBank/DDBJ databases">
        <title>WGS assembly of Ceratodon purpureus strain R40.</title>
        <authorList>
            <person name="Carey S.B."/>
            <person name="Jenkins J."/>
            <person name="Shu S."/>
            <person name="Lovell J.T."/>
            <person name="Sreedasyam A."/>
            <person name="Maumus F."/>
            <person name="Tiley G.P."/>
            <person name="Fernandez-Pozo N."/>
            <person name="Barry K."/>
            <person name="Chen C."/>
            <person name="Wang M."/>
            <person name="Lipzen A."/>
            <person name="Daum C."/>
            <person name="Saski C.A."/>
            <person name="Payton A.C."/>
            <person name="Mcbreen J.C."/>
            <person name="Conrad R.E."/>
            <person name="Kollar L.M."/>
            <person name="Olsson S."/>
            <person name="Huttunen S."/>
            <person name="Landis J.B."/>
            <person name="Wickett N.J."/>
            <person name="Johnson M.G."/>
            <person name="Rensing S.A."/>
            <person name="Grimwood J."/>
            <person name="Schmutz J."/>
            <person name="Mcdaniel S.F."/>
        </authorList>
    </citation>
    <scope>NUCLEOTIDE SEQUENCE</scope>
    <source>
        <strain evidence="16">R40</strain>
    </source>
</reference>
<dbReference type="GO" id="GO:0046872">
    <property type="term" value="F:metal ion binding"/>
    <property type="evidence" value="ECO:0007669"/>
    <property type="project" value="UniProtKB-UniRule"/>
</dbReference>
<dbReference type="GO" id="GO:0020037">
    <property type="term" value="F:heme binding"/>
    <property type="evidence" value="ECO:0007669"/>
    <property type="project" value="UniProtKB-UniRule"/>
</dbReference>
<feature type="binding site" evidence="11">
    <location>
        <position position="324"/>
    </location>
    <ligand>
        <name>Ca(2+)</name>
        <dbReference type="ChEBI" id="CHEBI:29108"/>
        <label>2</label>
    </ligand>
</feature>
<dbReference type="Gene3D" id="1.10.520.10">
    <property type="match status" value="1"/>
</dbReference>
<evidence type="ECO:0000256" key="10">
    <source>
        <dbReference type="PIRSR" id="PIRSR600823-2"/>
    </source>
</evidence>
<dbReference type="InterPro" id="IPR019793">
    <property type="entry name" value="Peroxidases_heam-ligand_BS"/>
</dbReference>
<dbReference type="PROSITE" id="PS00435">
    <property type="entry name" value="PEROXIDASE_1"/>
    <property type="match status" value="1"/>
</dbReference>
<name>A0A8T0I7M0_CERPU</name>
<evidence type="ECO:0000256" key="1">
    <source>
        <dbReference type="ARBA" id="ARBA00000189"/>
    </source>
</evidence>
<comment type="cofactor">
    <cofactor evidence="11 14">
        <name>heme b</name>
        <dbReference type="ChEBI" id="CHEBI:60344"/>
    </cofactor>
    <text evidence="11 14">Binds 1 heme b (iron(II)-protoporphyrin IX) group per subunit.</text>
</comment>
<keyword evidence="11 14" id="KW-0106">Calcium</keyword>
<evidence type="ECO:0000313" key="17">
    <source>
        <dbReference type="Proteomes" id="UP000822688"/>
    </source>
</evidence>
<dbReference type="PRINTS" id="PR00461">
    <property type="entry name" value="PLPEROXIDASE"/>
</dbReference>
<evidence type="ECO:0000256" key="6">
    <source>
        <dbReference type="ARBA" id="ARBA00023002"/>
    </source>
</evidence>
<feature type="binding site" evidence="10">
    <location>
        <position position="251"/>
    </location>
    <ligand>
        <name>substrate</name>
    </ligand>
</feature>
<evidence type="ECO:0000313" key="16">
    <source>
        <dbReference type="EMBL" id="KAG0578681.1"/>
    </source>
</evidence>
<evidence type="ECO:0000256" key="13">
    <source>
        <dbReference type="PIRSR" id="PIRSR600823-5"/>
    </source>
</evidence>
<dbReference type="GO" id="GO:0042744">
    <property type="term" value="P:hydrogen peroxide catabolic process"/>
    <property type="evidence" value="ECO:0007669"/>
    <property type="project" value="UniProtKB-KW"/>
</dbReference>
<evidence type="ECO:0000256" key="5">
    <source>
        <dbReference type="ARBA" id="ARBA00022723"/>
    </source>
</evidence>
<keyword evidence="3 14" id="KW-0575">Peroxidase</keyword>
<proteinExistence type="inferred from homology"/>
<feature type="binding site" evidence="11">
    <location>
        <position position="157"/>
    </location>
    <ligand>
        <name>Ca(2+)</name>
        <dbReference type="ChEBI" id="CHEBI:29108"/>
        <label>1</label>
    </ligand>
</feature>
<dbReference type="GO" id="GO:0005576">
    <property type="term" value="C:extracellular region"/>
    <property type="evidence" value="ECO:0007669"/>
    <property type="project" value="UniProtKB-SubCell"/>
</dbReference>
<feature type="binding site" evidence="11">
    <location>
        <position position="327"/>
    </location>
    <ligand>
        <name>Ca(2+)</name>
        <dbReference type="ChEBI" id="CHEBI:29108"/>
        <label>2</label>
    </ligand>
</feature>
<dbReference type="InterPro" id="IPR000823">
    <property type="entry name" value="Peroxidase_pln"/>
</dbReference>
<evidence type="ECO:0000256" key="2">
    <source>
        <dbReference type="ARBA" id="ARBA00006873"/>
    </source>
</evidence>
<sequence length="417" mass="45167">MSKAARRFMIMVEFFAHVNEPSMTSGSSSSVHKLISTPRPENYLSFCCLNFDCAPLEIFELTTIADMQLIYTEISSQKTLFSRQTKQESSMDRVVAAALVLFFAVMSTRARALTSDYYDMTCPSVFSIVQQEVQAAVADEKRMAASLVRLHFHDCFVNGCDGSLLLDNSTDFETEKDAPANLDSARGFEVIDKIKAALEAACPNTVSCADILAIASRDSAVEVGLTNSYTVLLGRLDSLTASKFQANASLPAPNMNHAALVDNFGKVGLNETDLVALSGAHTIGRVNCTLLLRFALNNVDINSDFKANIEQACNANITGLQNLDLTTPDNFDNSYYSNLLKSEGILISDQTLFSTAGAASVAVVQNFASNQDAFFSQFALSTIKMGNIMPPAGQQGEIRTNCRVVNSASSAKLIAYE</sequence>
<evidence type="ECO:0000259" key="15">
    <source>
        <dbReference type="PROSITE" id="PS50873"/>
    </source>
</evidence>
<comment type="similarity">
    <text evidence="14">Belongs to the peroxidase family. Classical plant (class III) peroxidase subfamily.</text>
</comment>
<evidence type="ECO:0000256" key="11">
    <source>
        <dbReference type="PIRSR" id="PIRSR600823-3"/>
    </source>
</evidence>
<comment type="cofactor">
    <cofactor evidence="11 14">
        <name>Ca(2+)</name>
        <dbReference type="ChEBI" id="CHEBI:29108"/>
    </cofactor>
    <text evidence="11 14">Binds 2 calcium ions per subunit.</text>
</comment>
<comment type="caution">
    <text evidence="16">The sequence shown here is derived from an EMBL/GenBank/DDBJ whole genome shotgun (WGS) entry which is preliminary data.</text>
</comment>
<evidence type="ECO:0000256" key="3">
    <source>
        <dbReference type="ARBA" id="ARBA00022559"/>
    </source>
</evidence>
<dbReference type="SUPFAM" id="SSF48113">
    <property type="entry name" value="Heme-dependent peroxidases"/>
    <property type="match status" value="1"/>
</dbReference>
<feature type="disulfide bond" evidence="13">
    <location>
        <begin position="208"/>
        <end position="402"/>
    </location>
</feature>
<keyword evidence="8 13" id="KW-1015">Disulfide bond</keyword>
<evidence type="ECO:0000256" key="7">
    <source>
        <dbReference type="ARBA" id="ARBA00023004"/>
    </source>
</evidence>
<feature type="domain" description="Plant heme peroxidase family profile" evidence="15">
    <location>
        <begin position="112"/>
        <end position="406"/>
    </location>
</feature>
<dbReference type="PROSITE" id="PS00436">
    <property type="entry name" value="PEROXIDASE_2"/>
    <property type="match status" value="1"/>
</dbReference>
<feature type="binding site" evidence="11">
    <location>
        <position position="159"/>
    </location>
    <ligand>
        <name>Ca(2+)</name>
        <dbReference type="ChEBI" id="CHEBI:29108"/>
        <label>1</label>
    </ligand>
</feature>
<comment type="function">
    <text evidence="14">Removal of H(2)O(2), oxidation of toxic reductants, biosynthesis and degradation of lignin, suberization, auxin catabolism, response to environmental stresses such as wounding, pathogen attack and oxidative stress.</text>
</comment>
<comment type="subcellular location">
    <subcellularLocation>
        <location evidence="14">Secreted</location>
    </subcellularLocation>
</comment>
<feature type="binding site" evidence="11">
    <location>
        <position position="175"/>
    </location>
    <ligand>
        <name>Ca(2+)</name>
        <dbReference type="ChEBI" id="CHEBI:29108"/>
        <label>1</label>
    </ligand>
</feature>
<keyword evidence="17" id="KW-1185">Reference proteome</keyword>
<feature type="binding site" evidence="11">
    <location>
        <position position="163"/>
    </location>
    <ligand>
        <name>Ca(2+)</name>
        <dbReference type="ChEBI" id="CHEBI:29108"/>
        <label>1</label>
    </ligand>
</feature>
<keyword evidence="4 14" id="KW-0349">Heme</keyword>
<dbReference type="EC" id="1.11.1.7" evidence="14"/>
<dbReference type="InterPro" id="IPR033905">
    <property type="entry name" value="Secretory_peroxidase"/>
</dbReference>
<evidence type="ECO:0000256" key="12">
    <source>
        <dbReference type="PIRSR" id="PIRSR600823-4"/>
    </source>
</evidence>
<evidence type="ECO:0000256" key="4">
    <source>
        <dbReference type="ARBA" id="ARBA00022617"/>
    </source>
</evidence>
<dbReference type="PANTHER" id="PTHR31388:SF5">
    <property type="entry name" value="PEROXIDASE"/>
    <property type="match status" value="1"/>
</dbReference>
<keyword evidence="5 11" id="KW-0479">Metal-binding</keyword>
<feature type="active site" description="Proton acceptor" evidence="9">
    <location>
        <position position="153"/>
    </location>
</feature>
<feature type="binding site" evidence="11">
    <location>
        <position position="161"/>
    </location>
    <ligand>
        <name>Ca(2+)</name>
        <dbReference type="ChEBI" id="CHEBI:29108"/>
        <label>1</label>
    </ligand>
</feature>
<evidence type="ECO:0000256" key="14">
    <source>
        <dbReference type="RuleBase" id="RU362060"/>
    </source>
</evidence>
<comment type="catalytic activity">
    <reaction evidence="1 14">
        <text>2 a phenolic donor + H2O2 = 2 a phenolic radical donor + 2 H2O</text>
        <dbReference type="Rhea" id="RHEA:56136"/>
        <dbReference type="ChEBI" id="CHEBI:15377"/>
        <dbReference type="ChEBI" id="CHEBI:16240"/>
        <dbReference type="ChEBI" id="CHEBI:139520"/>
        <dbReference type="ChEBI" id="CHEBI:139521"/>
        <dbReference type="EC" id="1.11.1.7"/>
    </reaction>
</comment>
<feature type="binding site" evidence="11">
    <location>
        <position position="154"/>
    </location>
    <ligand>
        <name>Ca(2+)</name>
        <dbReference type="ChEBI" id="CHEBI:29108"/>
        <label>1</label>
    </ligand>
</feature>
<dbReference type="PROSITE" id="PS50873">
    <property type="entry name" value="PEROXIDASE_4"/>
    <property type="match status" value="1"/>
</dbReference>
<dbReference type="FunFam" id="1.10.420.10:FF:000001">
    <property type="entry name" value="Peroxidase"/>
    <property type="match status" value="1"/>
</dbReference>
<comment type="similarity">
    <text evidence="2">Belongs to the peroxidase family. Ascorbate peroxidase subfamily.</text>
</comment>
<evidence type="ECO:0000256" key="9">
    <source>
        <dbReference type="PIRSR" id="PIRSR600823-1"/>
    </source>
</evidence>
<keyword evidence="6 14" id="KW-0560">Oxidoreductase</keyword>
<dbReference type="CDD" id="cd00693">
    <property type="entry name" value="secretory_peroxidase"/>
    <property type="match status" value="1"/>
</dbReference>
<dbReference type="PRINTS" id="PR00458">
    <property type="entry name" value="PEROXIDASE"/>
</dbReference>
<organism evidence="16 17">
    <name type="scientific">Ceratodon purpureus</name>
    <name type="common">Fire moss</name>
    <name type="synonym">Dicranum purpureum</name>
    <dbReference type="NCBI Taxonomy" id="3225"/>
    <lineage>
        <taxon>Eukaryota</taxon>
        <taxon>Viridiplantae</taxon>
        <taxon>Streptophyta</taxon>
        <taxon>Embryophyta</taxon>
        <taxon>Bryophyta</taxon>
        <taxon>Bryophytina</taxon>
        <taxon>Bryopsida</taxon>
        <taxon>Dicranidae</taxon>
        <taxon>Pseudoditrichales</taxon>
        <taxon>Ditrichaceae</taxon>
        <taxon>Ceratodon</taxon>
    </lineage>
</organism>